<evidence type="ECO:0000313" key="2">
    <source>
        <dbReference type="EMBL" id="CDM65392.1"/>
    </source>
</evidence>
<reference evidence="2 3" key="2">
    <citation type="submission" date="2015-01" db="EMBL/GenBank/DDBJ databases">
        <title>Complete genome sequence of Pyrinomonas methylaliphatogenes type strain K22T.</title>
        <authorList>
            <person name="Lee K.C.Y."/>
            <person name="Power J.F."/>
            <person name="Dunfield P.F."/>
            <person name="Morgan X.C."/>
            <person name="Huttenhower C."/>
            <person name="Stott M.B."/>
        </authorList>
    </citation>
    <scope>NUCLEOTIDE SEQUENCE [LARGE SCALE GENOMIC DNA]</scope>
    <source>
        <strain evidence="2 3">K22</strain>
    </source>
</reference>
<feature type="domain" description="DUF5615" evidence="1">
    <location>
        <begin position="5"/>
        <end position="82"/>
    </location>
</feature>
<keyword evidence="3" id="KW-1185">Reference proteome</keyword>
<name>A0A0B6WXC6_9BACT</name>
<protein>
    <recommendedName>
        <fullName evidence="1">DUF5615 domain-containing protein</fullName>
    </recommendedName>
</protein>
<dbReference type="Pfam" id="PF18480">
    <property type="entry name" value="DUF5615"/>
    <property type="match status" value="1"/>
</dbReference>
<dbReference type="OrthoDB" id="495619at2"/>
<reference evidence="2 3" key="1">
    <citation type="submission" date="2013-12" db="EMBL/GenBank/DDBJ databases">
        <authorList>
            <person name="Stott M."/>
        </authorList>
    </citation>
    <scope>NUCLEOTIDE SEQUENCE [LARGE SCALE GENOMIC DNA]</scope>
    <source>
        <strain evidence="2 3">K22</strain>
    </source>
</reference>
<evidence type="ECO:0000313" key="3">
    <source>
        <dbReference type="Proteomes" id="UP000031518"/>
    </source>
</evidence>
<dbReference type="STRING" id="454194.PYK22_01391"/>
<dbReference type="EMBL" id="CBXV010000004">
    <property type="protein sequence ID" value="CDM65392.1"/>
    <property type="molecule type" value="Genomic_DNA"/>
</dbReference>
<proteinExistence type="predicted"/>
<dbReference type="InterPro" id="IPR041049">
    <property type="entry name" value="DUF5615"/>
</dbReference>
<dbReference type="Proteomes" id="UP000031518">
    <property type="component" value="Unassembled WGS sequence"/>
</dbReference>
<gene>
    <name evidence="2" type="ORF">PYK22_01391</name>
</gene>
<sequence length="115" mass="12675">MSVILYMDVHIPRAISVGLRARGVEVITAQEDGAAELDDAALLDRATEIGCPLYKQDDDLLAEAHRRWLAGERFAGVIYSHQLRSPIGKCIAALELIAKACDPADLENRIEFIPF</sequence>
<organism evidence="2 3">
    <name type="scientific">Pyrinomonas methylaliphatogenes</name>
    <dbReference type="NCBI Taxonomy" id="454194"/>
    <lineage>
        <taxon>Bacteria</taxon>
        <taxon>Pseudomonadati</taxon>
        <taxon>Acidobacteriota</taxon>
        <taxon>Blastocatellia</taxon>
        <taxon>Blastocatellales</taxon>
        <taxon>Pyrinomonadaceae</taxon>
        <taxon>Pyrinomonas</taxon>
    </lineage>
</organism>
<dbReference type="RefSeq" id="WP_041975389.1">
    <property type="nucleotide sequence ID" value="NZ_CBXV010000004.1"/>
</dbReference>
<accession>A0A0B6WXC6</accession>
<dbReference type="AlphaFoldDB" id="A0A0B6WXC6"/>
<evidence type="ECO:0000259" key="1">
    <source>
        <dbReference type="Pfam" id="PF18480"/>
    </source>
</evidence>